<evidence type="ECO:0000313" key="2">
    <source>
        <dbReference type="Proteomes" id="UP000887458"/>
    </source>
</evidence>
<organism evidence="1 2">
    <name type="scientific">Dermatophagoides pteronyssinus</name>
    <name type="common">European house dust mite</name>
    <dbReference type="NCBI Taxonomy" id="6956"/>
    <lineage>
        <taxon>Eukaryota</taxon>
        <taxon>Metazoa</taxon>
        <taxon>Ecdysozoa</taxon>
        <taxon>Arthropoda</taxon>
        <taxon>Chelicerata</taxon>
        <taxon>Arachnida</taxon>
        <taxon>Acari</taxon>
        <taxon>Acariformes</taxon>
        <taxon>Sarcoptiformes</taxon>
        <taxon>Astigmata</taxon>
        <taxon>Psoroptidia</taxon>
        <taxon>Analgoidea</taxon>
        <taxon>Pyroglyphidae</taxon>
        <taxon>Dermatophagoidinae</taxon>
        <taxon>Dermatophagoides</taxon>
    </lineage>
</organism>
<reference evidence="1 2" key="1">
    <citation type="journal article" date="2018" name="J. Allergy Clin. Immunol.">
        <title>High-quality assembly of Dermatophagoides pteronyssinus genome and transcriptome reveals a wide range of novel allergens.</title>
        <authorList>
            <person name="Liu X.Y."/>
            <person name="Yang K.Y."/>
            <person name="Wang M.Q."/>
            <person name="Kwok J.S."/>
            <person name="Zeng X."/>
            <person name="Yang Z."/>
            <person name="Xiao X.J."/>
            <person name="Lau C.P."/>
            <person name="Li Y."/>
            <person name="Huang Z.M."/>
            <person name="Ba J.G."/>
            <person name="Yim A.K."/>
            <person name="Ouyang C.Y."/>
            <person name="Ngai S.M."/>
            <person name="Chan T.F."/>
            <person name="Leung E.L."/>
            <person name="Liu L."/>
            <person name="Liu Z.G."/>
            <person name="Tsui S.K."/>
        </authorList>
    </citation>
    <scope>NUCLEOTIDE SEQUENCE [LARGE SCALE GENOMIC DNA]</scope>
    <source>
        <strain evidence="1">Derp</strain>
    </source>
</reference>
<evidence type="ECO:0000313" key="1">
    <source>
        <dbReference type="EMBL" id="KAH9418835.1"/>
    </source>
</evidence>
<comment type="caution">
    <text evidence="1">The sequence shown here is derived from an EMBL/GenBank/DDBJ whole genome shotgun (WGS) entry which is preliminary data.</text>
</comment>
<sequence length="110" mass="12290">MFHLADDDHYHLFFIEYLSKGILPIYSSYKKFTIICTNNSIDVPNIRKFCSSSITSIQSILDVPALLCPSNNSDCGGSNRRERILNADNVPSPDVANTNCLFESISKSLI</sequence>
<proteinExistence type="predicted"/>
<protein>
    <submittedName>
        <fullName evidence="1">Uncharacterized protein</fullName>
    </submittedName>
</protein>
<gene>
    <name evidence="1" type="ORF">DERP_004161</name>
</gene>
<keyword evidence="2" id="KW-1185">Reference proteome</keyword>
<name>A0ABQ8J8C6_DERPT</name>
<accession>A0ABQ8J8C6</accession>
<dbReference type="EMBL" id="NJHN03000062">
    <property type="protein sequence ID" value="KAH9418835.1"/>
    <property type="molecule type" value="Genomic_DNA"/>
</dbReference>
<dbReference type="Proteomes" id="UP000887458">
    <property type="component" value="Unassembled WGS sequence"/>
</dbReference>
<reference evidence="1 2" key="2">
    <citation type="journal article" date="2022" name="Mol. Biol. Evol.">
        <title>Comparative Genomics Reveals Insights into the Divergent Evolution of Astigmatic Mites and Household Pest Adaptations.</title>
        <authorList>
            <person name="Xiong Q."/>
            <person name="Wan A.T."/>
            <person name="Liu X."/>
            <person name="Fung C.S."/>
            <person name="Xiao X."/>
            <person name="Malainual N."/>
            <person name="Hou J."/>
            <person name="Wang L."/>
            <person name="Wang M."/>
            <person name="Yang K.Y."/>
            <person name="Cui Y."/>
            <person name="Leung E.L."/>
            <person name="Nong W."/>
            <person name="Shin S.K."/>
            <person name="Au S.W."/>
            <person name="Jeong K.Y."/>
            <person name="Chew F.T."/>
            <person name="Hui J.H."/>
            <person name="Leung T.F."/>
            <person name="Tungtrongchitr A."/>
            <person name="Zhong N."/>
            <person name="Liu Z."/>
            <person name="Tsui S.K."/>
        </authorList>
    </citation>
    <scope>NUCLEOTIDE SEQUENCE [LARGE SCALE GENOMIC DNA]</scope>
    <source>
        <strain evidence="1">Derp</strain>
    </source>
</reference>